<evidence type="ECO:0000313" key="4">
    <source>
        <dbReference type="Proteomes" id="UP001375240"/>
    </source>
</evidence>
<name>A0AAV9UNP2_9PEZI</name>
<reference evidence="3 4" key="1">
    <citation type="submission" date="2019-10" db="EMBL/GenBank/DDBJ databases">
        <authorList>
            <person name="Palmer J.M."/>
        </authorList>
    </citation>
    <scope>NUCLEOTIDE SEQUENCE [LARGE SCALE GENOMIC DNA]</scope>
    <source>
        <strain evidence="3 4">TWF696</strain>
    </source>
</reference>
<comment type="caution">
    <text evidence="3">The sequence shown here is derived from an EMBL/GenBank/DDBJ whole genome shotgun (WGS) entry which is preliminary data.</text>
</comment>
<dbReference type="Proteomes" id="UP001375240">
    <property type="component" value="Unassembled WGS sequence"/>
</dbReference>
<evidence type="ECO:0000313" key="3">
    <source>
        <dbReference type="EMBL" id="KAK6343810.1"/>
    </source>
</evidence>
<gene>
    <name evidence="3" type="ORF">TWF696_007471</name>
</gene>
<sequence length="121" mass="11756">MRFTTVILSAASLAAATAQQTVWVTQTVIGTDCFPSTRPGTITMAPPSNTTTPILSLPTTLSTSPNVIIGINATSTTGGSPGTPPTSSPTQSVAIGGAGAVSPASGFALAGVLAGIMAIIA</sequence>
<keyword evidence="4" id="KW-1185">Reference proteome</keyword>
<feature type="signal peptide" evidence="2">
    <location>
        <begin position="1"/>
        <end position="18"/>
    </location>
</feature>
<evidence type="ECO:0000256" key="1">
    <source>
        <dbReference type="SAM" id="MobiDB-lite"/>
    </source>
</evidence>
<feature type="chain" id="PRO_5043709868" evidence="2">
    <location>
        <begin position="19"/>
        <end position="121"/>
    </location>
</feature>
<dbReference type="EMBL" id="JAVHNQ010000006">
    <property type="protein sequence ID" value="KAK6343810.1"/>
    <property type="molecule type" value="Genomic_DNA"/>
</dbReference>
<feature type="region of interest" description="Disordered" evidence="1">
    <location>
        <begin position="72"/>
        <end position="91"/>
    </location>
</feature>
<dbReference type="AlphaFoldDB" id="A0AAV9UNP2"/>
<organism evidence="3 4">
    <name type="scientific">Orbilia brochopaga</name>
    <dbReference type="NCBI Taxonomy" id="3140254"/>
    <lineage>
        <taxon>Eukaryota</taxon>
        <taxon>Fungi</taxon>
        <taxon>Dikarya</taxon>
        <taxon>Ascomycota</taxon>
        <taxon>Pezizomycotina</taxon>
        <taxon>Orbiliomycetes</taxon>
        <taxon>Orbiliales</taxon>
        <taxon>Orbiliaceae</taxon>
        <taxon>Orbilia</taxon>
    </lineage>
</organism>
<proteinExistence type="predicted"/>
<evidence type="ECO:0000256" key="2">
    <source>
        <dbReference type="SAM" id="SignalP"/>
    </source>
</evidence>
<accession>A0AAV9UNP2</accession>
<keyword evidence="2" id="KW-0732">Signal</keyword>
<protein>
    <submittedName>
        <fullName evidence="3">Uncharacterized protein</fullName>
    </submittedName>
</protein>